<dbReference type="EMBL" id="JBHSED010000004">
    <property type="protein sequence ID" value="MFC4302628.1"/>
    <property type="molecule type" value="Genomic_DNA"/>
</dbReference>
<dbReference type="Gene3D" id="3.40.630.30">
    <property type="match status" value="1"/>
</dbReference>
<dbReference type="EC" id="2.3.-.-" evidence="1"/>
<dbReference type="GO" id="GO:0016746">
    <property type="term" value="F:acyltransferase activity"/>
    <property type="evidence" value="ECO:0007669"/>
    <property type="project" value="UniProtKB-KW"/>
</dbReference>
<evidence type="ECO:0000313" key="2">
    <source>
        <dbReference type="Proteomes" id="UP001595755"/>
    </source>
</evidence>
<protein>
    <submittedName>
        <fullName evidence="1">GNAT family N-acetyltransferase</fullName>
        <ecNumber evidence="1">2.3.-.-</ecNumber>
    </submittedName>
</protein>
<dbReference type="InterPro" id="IPR016181">
    <property type="entry name" value="Acyl_CoA_acyltransferase"/>
</dbReference>
<comment type="caution">
    <text evidence="1">The sequence shown here is derived from an EMBL/GenBank/DDBJ whole genome shotgun (WGS) entry which is preliminary data.</text>
</comment>
<sequence length="110" mass="12986">MIIRKARAEDIESLIRMRYESTLEHQPEVNQEYERFASECQAFLDEAIRSDRWHLWVAEVNGIIVSHVYIQPLRISSNSLLYGQAMRAENSIRVTDTSYVTIQWNFICSF</sequence>
<evidence type="ECO:0000313" key="1">
    <source>
        <dbReference type="EMBL" id="MFC4302628.1"/>
    </source>
</evidence>
<proteinExistence type="predicted"/>
<keyword evidence="2" id="KW-1185">Reference proteome</keyword>
<name>A0ABV8S6Z9_9BACL</name>
<keyword evidence="1" id="KW-0012">Acyltransferase</keyword>
<gene>
    <name evidence="1" type="ORF">ACFO1S_04135</name>
</gene>
<keyword evidence="1" id="KW-0808">Transferase</keyword>
<reference evidence="2" key="1">
    <citation type="journal article" date="2019" name="Int. J. Syst. Evol. Microbiol.">
        <title>The Global Catalogue of Microorganisms (GCM) 10K type strain sequencing project: providing services to taxonomists for standard genome sequencing and annotation.</title>
        <authorList>
            <consortium name="The Broad Institute Genomics Platform"/>
            <consortium name="The Broad Institute Genome Sequencing Center for Infectious Disease"/>
            <person name="Wu L."/>
            <person name="Ma J."/>
        </authorList>
    </citation>
    <scope>NUCLEOTIDE SEQUENCE [LARGE SCALE GENOMIC DNA]</scope>
    <source>
        <strain evidence="2">CGMCC 4.1641</strain>
    </source>
</reference>
<accession>A0ABV8S6Z9</accession>
<dbReference type="SUPFAM" id="SSF55729">
    <property type="entry name" value="Acyl-CoA N-acyltransferases (Nat)"/>
    <property type="match status" value="1"/>
</dbReference>
<dbReference type="RefSeq" id="WP_378126312.1">
    <property type="nucleotide sequence ID" value="NZ_JBHSED010000004.1"/>
</dbReference>
<dbReference type="Proteomes" id="UP001595755">
    <property type="component" value="Unassembled WGS sequence"/>
</dbReference>
<organism evidence="1 2">
    <name type="scientific">Cohnella boryungensis</name>
    <dbReference type="NCBI Taxonomy" id="768479"/>
    <lineage>
        <taxon>Bacteria</taxon>
        <taxon>Bacillati</taxon>
        <taxon>Bacillota</taxon>
        <taxon>Bacilli</taxon>
        <taxon>Bacillales</taxon>
        <taxon>Paenibacillaceae</taxon>
        <taxon>Cohnella</taxon>
    </lineage>
</organism>